<dbReference type="AlphaFoldDB" id="A0A1H6KQN2"/>
<evidence type="ECO:0000256" key="2">
    <source>
        <dbReference type="ARBA" id="ARBA00006275"/>
    </source>
</evidence>
<evidence type="ECO:0000313" key="9">
    <source>
        <dbReference type="EMBL" id="SEH77925.1"/>
    </source>
</evidence>
<protein>
    <submittedName>
        <fullName evidence="9">Starch-binding associating with outer membrane</fullName>
    </submittedName>
</protein>
<keyword evidence="10" id="KW-1185">Reference proteome</keyword>
<dbReference type="EMBL" id="FNXE01000016">
    <property type="protein sequence ID" value="SEH77925.1"/>
    <property type="molecule type" value="Genomic_DNA"/>
</dbReference>
<dbReference type="GO" id="GO:0009279">
    <property type="term" value="C:cell outer membrane"/>
    <property type="evidence" value="ECO:0007669"/>
    <property type="project" value="UniProtKB-SubCell"/>
</dbReference>
<comment type="similarity">
    <text evidence="2">Belongs to the SusD family.</text>
</comment>
<feature type="domain" description="SusD-like N-terminal" evidence="8">
    <location>
        <begin position="93"/>
        <end position="205"/>
    </location>
</feature>
<keyword evidence="3 6" id="KW-0732">Signal</keyword>
<dbReference type="InterPro" id="IPR033985">
    <property type="entry name" value="SusD-like_N"/>
</dbReference>
<dbReference type="PROSITE" id="PS51257">
    <property type="entry name" value="PROKAR_LIPOPROTEIN"/>
    <property type="match status" value="1"/>
</dbReference>
<dbReference type="Pfam" id="PF07980">
    <property type="entry name" value="SusD_RagB"/>
    <property type="match status" value="1"/>
</dbReference>
<keyword evidence="5" id="KW-0998">Cell outer membrane</keyword>
<dbReference type="Pfam" id="PF14322">
    <property type="entry name" value="SusD-like_3"/>
    <property type="match status" value="1"/>
</dbReference>
<organism evidence="9 10">
    <name type="scientific">Paenimyroides marinum</name>
    <dbReference type="NCBI Taxonomy" id="1159016"/>
    <lineage>
        <taxon>Bacteria</taxon>
        <taxon>Pseudomonadati</taxon>
        <taxon>Bacteroidota</taxon>
        <taxon>Flavobacteriia</taxon>
        <taxon>Flavobacteriales</taxon>
        <taxon>Flavobacteriaceae</taxon>
        <taxon>Paenimyroides</taxon>
    </lineage>
</organism>
<keyword evidence="4" id="KW-0472">Membrane</keyword>
<sequence>MKKIFLSALFASVILIGCSDAYDIEQAGYVTEETDAFKTADDIGKGIRYVYSLFPAEQEIAFDSYFTDELGVGVGNAGQGVNDGSYTFILLAGNDNATAMWGRYYGVVNRLNRILVRIDELLLEQDADETALKVQKANAHALRAYCHYKLFAYFTPDYTDPNGLSVIKFDFKQTDDYSRHESRATVAEIVEFIEEDIETAKKLVENPDGTPGPLDPGGQMAGSGYASAEMMDAILVKMYSMLQTPDAYNKLEEAFNRIKNVRSIADPGTYLSMFGQSASSADFNEGIFKIDRVSTDGANTQFGVASAWYPTQVGTAPYMEIGRSLYNELDKLDPSQQGEPYHDFELNSDGSLVINPQTGKPIIINTYDRYDVRYTISVLTGSIVDPNYASLSQEAYRSNDVLYVGKYDGTAIQNRPLAASIWMFRYTDMLLALAEKRAFEGDLAGVESIIKEIRINRNLNMDGTALSMPTDFSTQQAAFARILEERRVEFAFEGQRYLDMKRLGVRAGSPGFVRDPQDCASTNACSLEPTSTKLTMPIPRTEMVSNPNMVQNPGY</sequence>
<dbReference type="OrthoDB" id="630434at2"/>
<gene>
    <name evidence="9" type="ORF">SAMN02927937_01387</name>
</gene>
<dbReference type="InterPro" id="IPR012944">
    <property type="entry name" value="SusD_RagB_dom"/>
</dbReference>
<dbReference type="Proteomes" id="UP000199634">
    <property type="component" value="Unassembled WGS sequence"/>
</dbReference>
<comment type="subcellular location">
    <subcellularLocation>
        <location evidence="1">Cell outer membrane</location>
    </subcellularLocation>
</comment>
<name>A0A1H6KQN2_9FLAO</name>
<evidence type="ECO:0000259" key="8">
    <source>
        <dbReference type="Pfam" id="PF14322"/>
    </source>
</evidence>
<accession>A0A1H6KQN2</accession>
<evidence type="ECO:0000259" key="7">
    <source>
        <dbReference type="Pfam" id="PF07980"/>
    </source>
</evidence>
<evidence type="ECO:0000313" key="10">
    <source>
        <dbReference type="Proteomes" id="UP000199634"/>
    </source>
</evidence>
<dbReference type="RefSeq" id="WP_091098000.1">
    <property type="nucleotide sequence ID" value="NZ_FNXE01000016.1"/>
</dbReference>
<feature type="signal peptide" evidence="6">
    <location>
        <begin position="1"/>
        <end position="21"/>
    </location>
</feature>
<feature type="domain" description="RagB/SusD" evidence="7">
    <location>
        <begin position="404"/>
        <end position="555"/>
    </location>
</feature>
<evidence type="ECO:0000256" key="3">
    <source>
        <dbReference type="ARBA" id="ARBA00022729"/>
    </source>
</evidence>
<dbReference type="InterPro" id="IPR011990">
    <property type="entry name" value="TPR-like_helical_dom_sf"/>
</dbReference>
<evidence type="ECO:0000256" key="5">
    <source>
        <dbReference type="ARBA" id="ARBA00023237"/>
    </source>
</evidence>
<evidence type="ECO:0000256" key="6">
    <source>
        <dbReference type="SAM" id="SignalP"/>
    </source>
</evidence>
<dbReference type="Gene3D" id="1.25.40.390">
    <property type="match status" value="1"/>
</dbReference>
<dbReference type="SUPFAM" id="SSF48452">
    <property type="entry name" value="TPR-like"/>
    <property type="match status" value="1"/>
</dbReference>
<reference evidence="9 10" key="1">
    <citation type="submission" date="2016-10" db="EMBL/GenBank/DDBJ databases">
        <authorList>
            <person name="de Groot N.N."/>
        </authorList>
    </citation>
    <scope>NUCLEOTIDE SEQUENCE [LARGE SCALE GENOMIC DNA]</scope>
    <source>
        <strain evidence="9 10">CGMCC 1.10825</strain>
    </source>
</reference>
<evidence type="ECO:0000256" key="1">
    <source>
        <dbReference type="ARBA" id="ARBA00004442"/>
    </source>
</evidence>
<evidence type="ECO:0000256" key="4">
    <source>
        <dbReference type="ARBA" id="ARBA00023136"/>
    </source>
</evidence>
<feature type="chain" id="PRO_5011445437" evidence="6">
    <location>
        <begin position="22"/>
        <end position="555"/>
    </location>
</feature>
<proteinExistence type="inferred from homology"/>
<dbReference type="STRING" id="1159016.SAMN02927937_01387"/>